<keyword evidence="3" id="KW-1185">Reference proteome</keyword>
<sequence length="170" mass="18903">MGLSGSCMQMEQFKLPPRRSRRSLGLEGPPWASASGSEDGPASSRLHMRRWRLLAFSRSVSEVSDSMARMAATKSEEWWWATGLGLEREEQSGHTHLRASAMVSGREERQVTCHGVAHVLQVSDSSLEGLALHTMQMPSPSQGRSLAAAMVMMVTVVFRFLKLGRERIEF</sequence>
<dbReference type="EMBL" id="JXTB01000523">
    <property type="protein sequence ID" value="PON37624.1"/>
    <property type="molecule type" value="Genomic_DNA"/>
</dbReference>
<protein>
    <submittedName>
        <fullName evidence="2">Uncharacterized protein</fullName>
    </submittedName>
</protein>
<proteinExistence type="predicted"/>
<evidence type="ECO:0000313" key="3">
    <source>
        <dbReference type="Proteomes" id="UP000237105"/>
    </source>
</evidence>
<dbReference type="Proteomes" id="UP000237105">
    <property type="component" value="Unassembled WGS sequence"/>
</dbReference>
<name>A0A2P5AM58_PARAD</name>
<comment type="caution">
    <text evidence="2">The sequence shown here is derived from an EMBL/GenBank/DDBJ whole genome shotgun (WGS) entry which is preliminary data.</text>
</comment>
<gene>
    <name evidence="2" type="ORF">PanWU01x14_319050</name>
</gene>
<organism evidence="2 3">
    <name type="scientific">Parasponia andersonii</name>
    <name type="common">Sponia andersonii</name>
    <dbReference type="NCBI Taxonomy" id="3476"/>
    <lineage>
        <taxon>Eukaryota</taxon>
        <taxon>Viridiplantae</taxon>
        <taxon>Streptophyta</taxon>
        <taxon>Embryophyta</taxon>
        <taxon>Tracheophyta</taxon>
        <taxon>Spermatophyta</taxon>
        <taxon>Magnoliopsida</taxon>
        <taxon>eudicotyledons</taxon>
        <taxon>Gunneridae</taxon>
        <taxon>Pentapetalae</taxon>
        <taxon>rosids</taxon>
        <taxon>fabids</taxon>
        <taxon>Rosales</taxon>
        <taxon>Cannabaceae</taxon>
        <taxon>Parasponia</taxon>
    </lineage>
</organism>
<dbReference type="OrthoDB" id="10575582at2759"/>
<accession>A0A2P5AM58</accession>
<dbReference type="AlphaFoldDB" id="A0A2P5AM58"/>
<feature type="region of interest" description="Disordered" evidence="1">
    <location>
        <begin position="1"/>
        <end position="43"/>
    </location>
</feature>
<evidence type="ECO:0000256" key="1">
    <source>
        <dbReference type="SAM" id="MobiDB-lite"/>
    </source>
</evidence>
<evidence type="ECO:0000313" key="2">
    <source>
        <dbReference type="EMBL" id="PON37624.1"/>
    </source>
</evidence>
<reference evidence="3" key="1">
    <citation type="submission" date="2016-06" db="EMBL/GenBank/DDBJ databases">
        <title>Parallel loss of symbiosis genes in relatives of nitrogen-fixing non-legume Parasponia.</title>
        <authorList>
            <person name="Van Velzen R."/>
            <person name="Holmer R."/>
            <person name="Bu F."/>
            <person name="Rutten L."/>
            <person name="Van Zeijl A."/>
            <person name="Liu W."/>
            <person name="Santuari L."/>
            <person name="Cao Q."/>
            <person name="Sharma T."/>
            <person name="Shen D."/>
            <person name="Roswanjaya Y."/>
            <person name="Wardhani T."/>
            <person name="Kalhor M.S."/>
            <person name="Jansen J."/>
            <person name="Van den Hoogen J."/>
            <person name="Gungor B."/>
            <person name="Hartog M."/>
            <person name="Hontelez J."/>
            <person name="Verver J."/>
            <person name="Yang W.-C."/>
            <person name="Schijlen E."/>
            <person name="Repin R."/>
            <person name="Schilthuizen M."/>
            <person name="Schranz E."/>
            <person name="Heidstra R."/>
            <person name="Miyata K."/>
            <person name="Fedorova E."/>
            <person name="Kohlen W."/>
            <person name="Bisseling T."/>
            <person name="Smit S."/>
            <person name="Geurts R."/>
        </authorList>
    </citation>
    <scope>NUCLEOTIDE SEQUENCE [LARGE SCALE GENOMIC DNA]</scope>
    <source>
        <strain evidence="3">cv. WU1-14</strain>
    </source>
</reference>